<feature type="signal peptide" evidence="2">
    <location>
        <begin position="1"/>
        <end position="20"/>
    </location>
</feature>
<dbReference type="Proteomes" id="UP000193560">
    <property type="component" value="Unassembled WGS sequence"/>
</dbReference>
<evidence type="ECO:0000313" key="3">
    <source>
        <dbReference type="EMBL" id="ORZ14575.1"/>
    </source>
</evidence>
<protein>
    <submittedName>
        <fullName evidence="3">Uncharacterized protein</fullName>
    </submittedName>
</protein>
<organism evidence="3 4">
    <name type="scientific">Absidia repens</name>
    <dbReference type="NCBI Taxonomy" id="90262"/>
    <lineage>
        <taxon>Eukaryota</taxon>
        <taxon>Fungi</taxon>
        <taxon>Fungi incertae sedis</taxon>
        <taxon>Mucoromycota</taxon>
        <taxon>Mucoromycotina</taxon>
        <taxon>Mucoromycetes</taxon>
        <taxon>Mucorales</taxon>
        <taxon>Cunninghamellaceae</taxon>
        <taxon>Absidia</taxon>
    </lineage>
</organism>
<evidence type="ECO:0000313" key="4">
    <source>
        <dbReference type="Proteomes" id="UP000193560"/>
    </source>
</evidence>
<gene>
    <name evidence="3" type="ORF">BCR42DRAFT_492395</name>
</gene>
<keyword evidence="4" id="KW-1185">Reference proteome</keyword>
<accession>A0A1X2IEZ8</accession>
<evidence type="ECO:0000256" key="1">
    <source>
        <dbReference type="SAM" id="MobiDB-lite"/>
    </source>
</evidence>
<dbReference type="AlphaFoldDB" id="A0A1X2IEZ8"/>
<evidence type="ECO:0000256" key="2">
    <source>
        <dbReference type="SAM" id="SignalP"/>
    </source>
</evidence>
<dbReference type="EMBL" id="MCGE01000014">
    <property type="protein sequence ID" value="ORZ14575.1"/>
    <property type="molecule type" value="Genomic_DNA"/>
</dbReference>
<feature type="compositionally biased region" description="Acidic residues" evidence="1">
    <location>
        <begin position="163"/>
        <end position="187"/>
    </location>
</feature>
<dbReference type="InterPro" id="IPR016024">
    <property type="entry name" value="ARM-type_fold"/>
</dbReference>
<feature type="region of interest" description="Disordered" evidence="1">
    <location>
        <begin position="133"/>
        <end position="198"/>
    </location>
</feature>
<comment type="caution">
    <text evidence="3">The sequence shown here is derived from an EMBL/GenBank/DDBJ whole genome shotgun (WGS) entry which is preliminary data.</text>
</comment>
<feature type="chain" id="PRO_5013072486" evidence="2">
    <location>
        <begin position="21"/>
        <end position="338"/>
    </location>
</feature>
<keyword evidence="2" id="KW-0732">Signal</keyword>
<dbReference type="STRING" id="90262.A0A1X2IEZ8"/>
<dbReference type="Gene3D" id="3.30.70.2850">
    <property type="match status" value="1"/>
</dbReference>
<dbReference type="OrthoDB" id="2246061at2759"/>
<reference evidence="3 4" key="1">
    <citation type="submission" date="2016-07" db="EMBL/GenBank/DDBJ databases">
        <title>Pervasive Adenine N6-methylation of Active Genes in Fungi.</title>
        <authorList>
            <consortium name="DOE Joint Genome Institute"/>
            <person name="Mondo S.J."/>
            <person name="Dannebaum R.O."/>
            <person name="Kuo R.C."/>
            <person name="Labutti K."/>
            <person name="Haridas S."/>
            <person name="Kuo A."/>
            <person name="Salamov A."/>
            <person name="Ahrendt S.R."/>
            <person name="Lipzen A."/>
            <person name="Sullivan W."/>
            <person name="Andreopoulos W.B."/>
            <person name="Clum A."/>
            <person name="Lindquist E."/>
            <person name="Daum C."/>
            <person name="Ramamoorthy G.K."/>
            <person name="Gryganskyi A."/>
            <person name="Culley D."/>
            <person name="Magnuson J.K."/>
            <person name="James T.Y."/>
            <person name="O'Malley M.A."/>
            <person name="Stajich J.E."/>
            <person name="Spatafora J.W."/>
            <person name="Visel A."/>
            <person name="Grigoriev I.V."/>
        </authorList>
    </citation>
    <scope>NUCLEOTIDE SEQUENCE [LARGE SCALE GENOMIC DNA]</scope>
    <source>
        <strain evidence="3 4">NRRL 1336</strain>
    </source>
</reference>
<sequence length="338" mass="38014">MTRLLFISSVISCCLLSVNGIPVNHRKIDNSQSRSQTSVDASSTSSSNIDVVTLSTSLGEYYEGIADQVLISFTQKILSSAQLSFKSKGDSHYQDVDPKIQKTFLHSLESHLNFMRGNLIASVQPLVDTNLPWVLSPSEGKKKSKKGKSKAITSKSDDHDHDNDDDDDDNDDEGDDEEKDDDDEEDEKHDVKGRKHKQPTTYPIWSIPLTKDIRFLNQRISTQLGRIVNAHKSAHLMIHQSLARAKKAKLTTMDDATPFNHASSSSPPHQVAFSHPVVVVVPDQSPKTIPPVKLLQWNHRDLEAWLQHGLLDIEKNLKTEFNKRIQDAVQYIMEDFLV</sequence>
<proteinExistence type="predicted"/>
<dbReference type="SUPFAM" id="SSF48371">
    <property type="entry name" value="ARM repeat"/>
    <property type="match status" value="1"/>
</dbReference>
<name>A0A1X2IEZ8_9FUNG</name>